<evidence type="ECO:0000256" key="1">
    <source>
        <dbReference type="SAM" id="MobiDB-lite"/>
    </source>
</evidence>
<organism evidence="2 3">
    <name type="scientific">Plakobranchus ocellatus</name>
    <dbReference type="NCBI Taxonomy" id="259542"/>
    <lineage>
        <taxon>Eukaryota</taxon>
        <taxon>Metazoa</taxon>
        <taxon>Spiralia</taxon>
        <taxon>Lophotrochozoa</taxon>
        <taxon>Mollusca</taxon>
        <taxon>Gastropoda</taxon>
        <taxon>Heterobranchia</taxon>
        <taxon>Euthyneura</taxon>
        <taxon>Panpulmonata</taxon>
        <taxon>Sacoglossa</taxon>
        <taxon>Placobranchoidea</taxon>
        <taxon>Plakobranchidae</taxon>
        <taxon>Plakobranchus</taxon>
    </lineage>
</organism>
<keyword evidence="3" id="KW-1185">Reference proteome</keyword>
<feature type="region of interest" description="Disordered" evidence="1">
    <location>
        <begin position="1"/>
        <end position="47"/>
    </location>
</feature>
<protein>
    <submittedName>
        <fullName evidence="2">Uncharacterized protein</fullName>
    </submittedName>
</protein>
<comment type="caution">
    <text evidence="2">The sequence shown here is derived from an EMBL/GenBank/DDBJ whole genome shotgun (WGS) entry which is preliminary data.</text>
</comment>
<evidence type="ECO:0000313" key="3">
    <source>
        <dbReference type="Proteomes" id="UP000735302"/>
    </source>
</evidence>
<evidence type="ECO:0000313" key="2">
    <source>
        <dbReference type="EMBL" id="GFN92023.1"/>
    </source>
</evidence>
<dbReference type="Proteomes" id="UP000735302">
    <property type="component" value="Unassembled WGS sequence"/>
</dbReference>
<name>A0AAV3Z9M4_9GAST</name>
<proteinExistence type="predicted"/>
<accession>A0AAV3Z9M4</accession>
<feature type="compositionally biased region" description="Basic and acidic residues" evidence="1">
    <location>
        <begin position="12"/>
        <end position="31"/>
    </location>
</feature>
<gene>
    <name evidence="2" type="ORF">PoB_001852900</name>
</gene>
<dbReference type="AlphaFoldDB" id="A0AAV3Z9M4"/>
<reference evidence="2 3" key="1">
    <citation type="journal article" date="2021" name="Elife">
        <title>Chloroplast acquisition without the gene transfer in kleptoplastic sea slugs, Plakobranchus ocellatus.</title>
        <authorList>
            <person name="Maeda T."/>
            <person name="Takahashi S."/>
            <person name="Yoshida T."/>
            <person name="Shimamura S."/>
            <person name="Takaki Y."/>
            <person name="Nagai Y."/>
            <person name="Toyoda A."/>
            <person name="Suzuki Y."/>
            <person name="Arimoto A."/>
            <person name="Ishii H."/>
            <person name="Satoh N."/>
            <person name="Nishiyama T."/>
            <person name="Hasebe M."/>
            <person name="Maruyama T."/>
            <person name="Minagawa J."/>
            <person name="Obokata J."/>
            <person name="Shigenobu S."/>
        </authorList>
    </citation>
    <scope>NUCLEOTIDE SEQUENCE [LARGE SCALE GENOMIC DNA]</scope>
</reference>
<sequence>MVSLMLAAVSPEVDRDRKKEIKERKQEVAEKQEEDTEHEMKGFGPKSLRSHENGLALCSKQTPTLYLLLLFPCISLFQPVQIFRLGAHHTLPSLSAGPPFRPGTNRYKQVVLNFRIFCHLDWELLPHHVNTFTFTMLAKATEIRLDKDKQSIVTGDPNGKG</sequence>
<dbReference type="EMBL" id="BLXT01002217">
    <property type="protein sequence ID" value="GFN92023.1"/>
    <property type="molecule type" value="Genomic_DNA"/>
</dbReference>